<evidence type="ECO:0000259" key="3">
    <source>
        <dbReference type="Pfam" id="PF11611"/>
    </source>
</evidence>
<dbReference type="Gene3D" id="2.60.40.1240">
    <property type="match status" value="1"/>
</dbReference>
<evidence type="ECO:0000313" key="5">
    <source>
        <dbReference type="Proteomes" id="UP001524502"/>
    </source>
</evidence>
<dbReference type="InterPro" id="IPR029050">
    <property type="entry name" value="Immunoprotect_excell_Ig-like"/>
</dbReference>
<feature type="domain" description="DUF4352" evidence="3">
    <location>
        <begin position="55"/>
        <end position="181"/>
    </location>
</feature>
<dbReference type="Pfam" id="PF11611">
    <property type="entry name" value="DUF4352"/>
    <property type="match status" value="1"/>
</dbReference>
<evidence type="ECO:0000256" key="2">
    <source>
        <dbReference type="SAM" id="MobiDB-lite"/>
    </source>
</evidence>
<dbReference type="EMBL" id="JANFXK010000001">
    <property type="protein sequence ID" value="MCQ4635448.1"/>
    <property type="molecule type" value="Genomic_DNA"/>
</dbReference>
<dbReference type="Proteomes" id="UP001524502">
    <property type="component" value="Unassembled WGS sequence"/>
</dbReference>
<reference evidence="4 5" key="1">
    <citation type="submission" date="2022-06" db="EMBL/GenBank/DDBJ databases">
        <title>Isolation of gut microbiota from human fecal samples.</title>
        <authorList>
            <person name="Pamer E.G."/>
            <person name="Barat B."/>
            <person name="Waligurski E."/>
            <person name="Medina S."/>
            <person name="Paddock L."/>
            <person name="Mostad J."/>
        </authorList>
    </citation>
    <scope>NUCLEOTIDE SEQUENCE [LARGE SCALE GENOMIC DNA]</scope>
    <source>
        <strain evidence="4 5">SL.3.17</strain>
    </source>
</reference>
<feature type="compositionally biased region" description="Low complexity" evidence="2">
    <location>
        <begin position="207"/>
        <end position="221"/>
    </location>
</feature>
<sequence length="321" mass="36012">MKLRPQYRDTVNCHSLPKVIVLVTIFLLAAALLSSCNENEKEKSQKDPKPKEKIYKIGEVVSLNDWEFTIESAAVVPSAEDQFMTYTPDEDTDQFLAAFITIKNNFSEKRIFVPPIVQENQDTFVTLICKQKYKYSPTLLLGYQEDLNNATLEPLSTKTGALHFSYPKELGDDTSDMSIEFKSGGKSAIVNLQQSADVAKAAKKESSQPTTETPSQSSSETDSNGHGYCEPTSEGNKIVGMWAGDWMSNSRIEFDFLKNGEFYCSIYYEDNDSKSIEGQYWLRGDQLELDTGEIYTIKSVGNGVLKLKTYDGTFSLDRMAV</sequence>
<feature type="region of interest" description="Disordered" evidence="2">
    <location>
        <begin position="200"/>
        <end position="232"/>
    </location>
</feature>
<dbReference type="InterPro" id="IPR029051">
    <property type="entry name" value="DUF4352"/>
</dbReference>
<comment type="caution">
    <text evidence="4">The sequence shown here is derived from an EMBL/GenBank/DDBJ whole genome shotgun (WGS) entry which is preliminary data.</text>
</comment>
<dbReference type="RefSeq" id="WP_256130633.1">
    <property type="nucleotide sequence ID" value="NZ_JANFXK010000001.1"/>
</dbReference>
<proteinExistence type="predicted"/>
<gene>
    <name evidence="4" type="ORF">NE619_01785</name>
</gene>
<keyword evidence="1" id="KW-0732">Signal</keyword>
<name>A0ABT1RJU9_9FIRM</name>
<evidence type="ECO:0000256" key="1">
    <source>
        <dbReference type="ARBA" id="ARBA00022729"/>
    </source>
</evidence>
<accession>A0ABT1RJU9</accession>
<organism evidence="4 5">
    <name type="scientific">Anaerovorax odorimutans</name>
    <dbReference type="NCBI Taxonomy" id="109327"/>
    <lineage>
        <taxon>Bacteria</taxon>
        <taxon>Bacillati</taxon>
        <taxon>Bacillota</taxon>
        <taxon>Clostridia</taxon>
        <taxon>Peptostreptococcales</taxon>
        <taxon>Anaerovoracaceae</taxon>
        <taxon>Anaerovorax</taxon>
    </lineage>
</organism>
<protein>
    <submittedName>
        <fullName evidence="4">DUF4352 domain-containing protein</fullName>
    </submittedName>
</protein>
<keyword evidence="5" id="KW-1185">Reference proteome</keyword>
<evidence type="ECO:0000313" key="4">
    <source>
        <dbReference type="EMBL" id="MCQ4635448.1"/>
    </source>
</evidence>